<protein>
    <recommendedName>
        <fullName evidence="4">Acetylornithine deacetylase</fullName>
    </recommendedName>
</protein>
<dbReference type="HOGENOM" id="CLU_666989_0_0_6"/>
<evidence type="ECO:0000256" key="1">
    <source>
        <dbReference type="SAM" id="MobiDB-lite"/>
    </source>
</evidence>
<name>N6VZF8_9GAMM</name>
<dbReference type="Proteomes" id="UP000013165">
    <property type="component" value="Unassembled WGS sequence"/>
</dbReference>
<reference evidence="2 3" key="1">
    <citation type="journal article" date="2013" name="Genome Announc.">
        <title>Genome Sequence of the Polycyclic Aromatic Hydrocarbon-Degrading Bacterium Strain Marinobacter nanhaiticus D15-8WT.</title>
        <authorList>
            <person name="Cui Z."/>
            <person name="Gao W."/>
            <person name="Li Q."/>
            <person name="Xu G."/>
            <person name="Zheng L."/>
        </authorList>
    </citation>
    <scope>NUCLEOTIDE SEQUENCE [LARGE SCALE GENOMIC DNA]</scope>
    <source>
        <strain evidence="2 3">D15-8W</strain>
    </source>
</reference>
<comment type="caution">
    <text evidence="2">The sequence shown here is derived from an EMBL/GenBank/DDBJ whole genome shotgun (WGS) entry which is preliminary data.</text>
</comment>
<dbReference type="EMBL" id="APLQ01000011">
    <property type="protein sequence ID" value="ENO15670.1"/>
    <property type="molecule type" value="Genomic_DNA"/>
</dbReference>
<feature type="compositionally biased region" description="Basic and acidic residues" evidence="1">
    <location>
        <begin position="458"/>
        <end position="470"/>
    </location>
</feature>
<dbReference type="RefSeq" id="WP_004579966.1">
    <property type="nucleotide sequence ID" value="NZ_AP028878.1"/>
</dbReference>
<dbReference type="OrthoDB" id="6191808at2"/>
<keyword evidence="3" id="KW-1185">Reference proteome</keyword>
<accession>N6VZF8</accession>
<evidence type="ECO:0000313" key="3">
    <source>
        <dbReference type="Proteomes" id="UP000013165"/>
    </source>
</evidence>
<dbReference type="PATRIC" id="fig|626887.3.peg.2000"/>
<dbReference type="AlphaFoldDB" id="N6VZF8"/>
<feature type="region of interest" description="Disordered" evidence="1">
    <location>
        <begin position="421"/>
        <end position="500"/>
    </location>
</feature>
<evidence type="ECO:0000313" key="2">
    <source>
        <dbReference type="EMBL" id="ENO15670.1"/>
    </source>
</evidence>
<organism evidence="2 3">
    <name type="scientific">Marinobacter nanhaiticus D15-8W</name>
    <dbReference type="NCBI Taxonomy" id="626887"/>
    <lineage>
        <taxon>Bacteria</taxon>
        <taxon>Pseudomonadati</taxon>
        <taxon>Pseudomonadota</taxon>
        <taxon>Gammaproteobacteria</taxon>
        <taxon>Pseudomonadales</taxon>
        <taxon>Marinobacteraceae</taxon>
        <taxon>Marinobacter</taxon>
    </lineage>
</organism>
<dbReference type="eggNOG" id="ENOG502ZMDP">
    <property type="taxonomic scope" value="Bacteria"/>
</dbReference>
<evidence type="ECO:0008006" key="4">
    <source>
        <dbReference type="Google" id="ProtNLM"/>
    </source>
</evidence>
<gene>
    <name evidence="2" type="ORF">J057_09966</name>
</gene>
<sequence>MKKLFLSLIGFLLLGYLGFKGAAWYQVNAALEKAQEVVEGEGVLSWGGIGSSLSGQVSVYDLQYQHFSLTQPVRASRLTFSTSALPELLDALSGGALPGEWQLDVENLRMDLATPLIRDWVAPQNSAVEAGLVNIPCGDGPLDLTGLMQMGVTQVAMDLQLEQAAMLDDTGGLGLDINAGKLGSLELRAPGLRLTSTGDEQGELADYGGPVVLSMRDGGFMRRIAAFCARESGVEIEDWAAQATKGFSDRLVAQGLSPSDQLRALYKVWLRDGGELKATLAAGDPLFGLPQRDVPGDVGPLDPGVGSFDVFYNGARVQDLFVRYLPRPEPAPALAGTAPAPTTGTSDGLAYRKAASDQAGRWLGKDVRIALSSGRVVEGRLSGVTDQRLEVTRIVDGGEVAYPLAKSAITLFEVWRRSNDTGVEPLPAPTVEPERSLAPEGRPISPTDSGPVLDSAPEADRASEEQDRFGDTGMETEAPGTDAVSESEFLMEQAPDEPRP</sequence>
<proteinExistence type="predicted"/>
<dbReference type="STRING" id="626887.J057_09966"/>